<dbReference type="RefSeq" id="WP_152897025.1">
    <property type="nucleotide sequence ID" value="NZ_WHUV01000001.1"/>
</dbReference>
<gene>
    <name evidence="3" type="ORF">GDH07_07260</name>
</gene>
<feature type="signal peptide" evidence="1">
    <location>
        <begin position="1"/>
        <end position="23"/>
    </location>
</feature>
<sequence>MSFLARTLGVLILGMALPAATQAQSSLLVWPIDPTIEHDQNGTALWLENNSKMPSRLQVRVLGWNQAEGEEDYTPQDIIVVSPPAAEVQPGQRQLLRLIRTQPVPAGTERAFRVLIDEIPAAPSPEAEGPAAAPGKRSVGLALQMRYSVPLFVSGEGVWTRQDYQKPRDMTKATQPQLKFRVESRDGGQWLAVRNDGQAHARLSAVTYQQGGRPTWEVPGLLGYVLAHSEMRFKLAGVGAGGVLKAKVNSNPDAQAIPACGTCPP</sequence>
<evidence type="ECO:0000313" key="3">
    <source>
        <dbReference type="EMBL" id="MQA53122.1"/>
    </source>
</evidence>
<dbReference type="InterPro" id="IPR050643">
    <property type="entry name" value="Periplasmic_pilus_chap"/>
</dbReference>
<protein>
    <submittedName>
        <fullName evidence="3">Fimbria/pilus periplasmic chaperone</fullName>
    </submittedName>
</protein>
<organism evidence="3 4">
    <name type="scientific">Pseudomonas piscis</name>
    <dbReference type="NCBI Taxonomy" id="2614538"/>
    <lineage>
        <taxon>Bacteria</taxon>
        <taxon>Pseudomonadati</taxon>
        <taxon>Pseudomonadota</taxon>
        <taxon>Gammaproteobacteria</taxon>
        <taxon>Pseudomonadales</taxon>
        <taxon>Pseudomonadaceae</taxon>
        <taxon>Pseudomonas</taxon>
    </lineage>
</organism>
<keyword evidence="1" id="KW-0732">Signal</keyword>
<dbReference type="InterPro" id="IPR008962">
    <property type="entry name" value="PapD-like_sf"/>
</dbReference>
<feature type="chain" id="PRO_5030962368" evidence="1">
    <location>
        <begin position="24"/>
        <end position="265"/>
    </location>
</feature>
<dbReference type="PANTHER" id="PTHR30251">
    <property type="entry name" value="PILUS ASSEMBLY CHAPERONE"/>
    <property type="match status" value="1"/>
</dbReference>
<dbReference type="InterPro" id="IPR016147">
    <property type="entry name" value="Pili_assmbl_chaperone_N"/>
</dbReference>
<dbReference type="Gene3D" id="2.60.40.10">
    <property type="entry name" value="Immunoglobulins"/>
    <property type="match status" value="1"/>
</dbReference>
<proteinExistence type="predicted"/>
<evidence type="ECO:0000256" key="1">
    <source>
        <dbReference type="SAM" id="SignalP"/>
    </source>
</evidence>
<evidence type="ECO:0000259" key="2">
    <source>
        <dbReference type="Pfam" id="PF00345"/>
    </source>
</evidence>
<dbReference type="GO" id="GO:0071555">
    <property type="term" value="P:cell wall organization"/>
    <property type="evidence" value="ECO:0007669"/>
    <property type="project" value="InterPro"/>
</dbReference>
<reference evidence="3 4" key="1">
    <citation type="submission" date="2019-10" db="EMBL/GenBank/DDBJ databases">
        <title>Pseudomonas dajingensis sp. nov., isolated from the profound head ulcers of farmed Murray cod (Maccullochella peelii peelii).</title>
        <authorList>
            <person name="Liu Y."/>
        </authorList>
    </citation>
    <scope>NUCLEOTIDE SEQUENCE [LARGE SCALE GENOMIC DNA]</scope>
    <source>
        <strain evidence="3 4">MC042</strain>
    </source>
</reference>
<dbReference type="SUPFAM" id="SSF49354">
    <property type="entry name" value="PapD-like"/>
    <property type="match status" value="1"/>
</dbReference>
<feature type="domain" description="Pili assembly chaperone N-terminal" evidence="2">
    <location>
        <begin position="37"/>
        <end position="154"/>
    </location>
</feature>
<dbReference type="EMBL" id="WHUV01000001">
    <property type="protein sequence ID" value="MQA53122.1"/>
    <property type="molecule type" value="Genomic_DNA"/>
</dbReference>
<dbReference type="GO" id="GO:0030288">
    <property type="term" value="C:outer membrane-bounded periplasmic space"/>
    <property type="evidence" value="ECO:0007669"/>
    <property type="project" value="InterPro"/>
</dbReference>
<name>A0A7X1PJT6_9PSED</name>
<comment type="caution">
    <text evidence="3">The sequence shown here is derived from an EMBL/GenBank/DDBJ whole genome shotgun (WGS) entry which is preliminary data.</text>
</comment>
<accession>A0A7X1PJT6</accession>
<dbReference type="Pfam" id="PF00345">
    <property type="entry name" value="PapD_N"/>
    <property type="match status" value="1"/>
</dbReference>
<dbReference type="PANTHER" id="PTHR30251:SF4">
    <property type="entry name" value="SLR1668 PROTEIN"/>
    <property type="match status" value="1"/>
</dbReference>
<dbReference type="AlphaFoldDB" id="A0A7X1PJT6"/>
<dbReference type="InterPro" id="IPR013783">
    <property type="entry name" value="Ig-like_fold"/>
</dbReference>
<dbReference type="Proteomes" id="UP000486534">
    <property type="component" value="Unassembled WGS sequence"/>
</dbReference>
<evidence type="ECO:0000313" key="4">
    <source>
        <dbReference type="Proteomes" id="UP000486534"/>
    </source>
</evidence>